<sequence length="518" mass="59808">MTMASSLPSNHCTRQACLPFSNYNYQAKDNNMSKLEMKETEAFLASEMNRLSVQERSNALDDLHCVGEEVQETPDMIQKALADFDQAVRKEQNPFYEMAMNQNRAYVEDPTFRLKFLRAKLFNAREAVRKMMSLLECKAKYFGHGKVGREITLDDLSEEDKQLMLSGIYHIQDGRDRNGRLILHFFGKMLSRCKADNLIRIGYYIMYNILSSLPDVQRKGIVVIYNDTTLPEETFSMPGFHFIKELLAFYDSKAVRFSGIHYCLQTKGQNLELSNVIINLFLKGAPQETRVRTRIHYGSIIELQYQLQSYGIPLSTLPFGVQGNIRIDILNVWLHRHLEQTNQRICFLESEASHGWSQNMEVESDFGNHEQLLHSDANTDDVREALVLDLWHICDPMWASTEEDPGDTTHINSVPGSIEPTEMDVLFGKGYRLQLHPGNVFFREFLEQHRDEYESTPRQNRRAMAVELAQSLRNNGARFLQKAESGEWVESDNSQAEKKVSQFFRELRKKRSKAAGGR</sequence>
<evidence type="ECO:0000313" key="3">
    <source>
        <dbReference type="Proteomes" id="UP001295423"/>
    </source>
</evidence>
<reference evidence="2" key="1">
    <citation type="submission" date="2023-08" db="EMBL/GenBank/DDBJ databases">
        <authorList>
            <person name="Audoor S."/>
            <person name="Bilcke G."/>
        </authorList>
    </citation>
    <scope>NUCLEOTIDE SEQUENCE</scope>
</reference>
<protein>
    <recommendedName>
        <fullName evidence="1">DUF6824 domain-containing protein</fullName>
    </recommendedName>
</protein>
<dbReference type="InterPro" id="IPR049227">
    <property type="entry name" value="DUF6824"/>
</dbReference>
<dbReference type="Gene3D" id="1.10.8.20">
    <property type="entry name" value="N-terminal domain of phosphatidylinositol transfer protein sec14p"/>
    <property type="match status" value="1"/>
</dbReference>
<gene>
    <name evidence="2" type="ORF">CYCCA115_LOCUS23935</name>
</gene>
<evidence type="ECO:0000313" key="2">
    <source>
        <dbReference type="EMBL" id="CAJ1969896.1"/>
    </source>
</evidence>
<dbReference type="InterPro" id="IPR036865">
    <property type="entry name" value="CRAL-TRIO_dom_sf"/>
</dbReference>
<accession>A0AAD2JPI7</accession>
<dbReference type="Pfam" id="PF20710">
    <property type="entry name" value="DUF6824"/>
    <property type="match status" value="1"/>
</dbReference>
<proteinExistence type="predicted"/>
<evidence type="ECO:0000259" key="1">
    <source>
        <dbReference type="Pfam" id="PF20710"/>
    </source>
</evidence>
<feature type="domain" description="DUF6824" evidence="1">
    <location>
        <begin position="424"/>
        <end position="506"/>
    </location>
</feature>
<name>A0AAD2JPI7_9STRA</name>
<dbReference type="Proteomes" id="UP001295423">
    <property type="component" value="Unassembled WGS sequence"/>
</dbReference>
<organism evidence="2 3">
    <name type="scientific">Cylindrotheca closterium</name>
    <dbReference type="NCBI Taxonomy" id="2856"/>
    <lineage>
        <taxon>Eukaryota</taxon>
        <taxon>Sar</taxon>
        <taxon>Stramenopiles</taxon>
        <taxon>Ochrophyta</taxon>
        <taxon>Bacillariophyta</taxon>
        <taxon>Bacillariophyceae</taxon>
        <taxon>Bacillariophycidae</taxon>
        <taxon>Bacillariales</taxon>
        <taxon>Bacillariaceae</taxon>
        <taxon>Cylindrotheca</taxon>
    </lineage>
</organism>
<comment type="caution">
    <text evidence="2">The sequence shown here is derived from an EMBL/GenBank/DDBJ whole genome shotgun (WGS) entry which is preliminary data.</text>
</comment>
<dbReference type="EMBL" id="CAKOGP040002436">
    <property type="protein sequence ID" value="CAJ1969896.1"/>
    <property type="molecule type" value="Genomic_DNA"/>
</dbReference>
<dbReference type="Gene3D" id="3.40.525.10">
    <property type="entry name" value="CRAL-TRIO lipid binding domain"/>
    <property type="match status" value="1"/>
</dbReference>
<dbReference type="AlphaFoldDB" id="A0AAD2JPI7"/>
<keyword evidence="3" id="KW-1185">Reference proteome</keyword>